<keyword evidence="2" id="KW-0808">Transferase</keyword>
<keyword evidence="2" id="KW-0315">Glutamine amidotransferase</keyword>
<evidence type="ECO:0000313" key="3">
    <source>
        <dbReference type="Proteomes" id="UP000004200"/>
    </source>
</evidence>
<protein>
    <submittedName>
        <fullName evidence="2">Glutamine amidotransferase class-I</fullName>
    </submittedName>
</protein>
<proteinExistence type="predicted"/>
<dbReference type="Pfam" id="PF00117">
    <property type="entry name" value="GATase"/>
    <property type="match status" value="1"/>
</dbReference>
<dbReference type="GO" id="GO:0016740">
    <property type="term" value="F:transferase activity"/>
    <property type="evidence" value="ECO:0007669"/>
    <property type="project" value="UniProtKB-KW"/>
</dbReference>
<keyword evidence="3" id="KW-1185">Reference proteome</keyword>
<dbReference type="InterPro" id="IPR044992">
    <property type="entry name" value="ChyE-like"/>
</dbReference>
<name>G2E120_9GAMM</name>
<dbReference type="InterPro" id="IPR017926">
    <property type="entry name" value="GATASE"/>
</dbReference>
<dbReference type="PANTHER" id="PTHR42695:SF5">
    <property type="entry name" value="GLUTAMINE AMIDOTRANSFERASE YLR126C-RELATED"/>
    <property type="match status" value="1"/>
</dbReference>
<dbReference type="STRING" id="765913.ThidrDRAFT_1983"/>
<dbReference type="eggNOG" id="COG0518">
    <property type="taxonomic scope" value="Bacteria"/>
</dbReference>
<evidence type="ECO:0000259" key="1">
    <source>
        <dbReference type="Pfam" id="PF00117"/>
    </source>
</evidence>
<sequence length="229" mass="25083">MRNHCLMHVPFEGPAAIADWCAQRGHELTRTPVYSGGVLPAQDDFDRLFVMGGPMGIYDEAEHPWLIREKAFIAETIAAGKTVIGVCLGAQLIADVLGARVHRNPHIEIGWFPIDLSEAGRDSEVAGFLPPSVEVFHWHGDTFDLPPGAVHLASSEACRNQAYLYEGRVLGLQFHIESTPQSVTDITTHCADELTPGAYIQSAERILAATDEDYARINGVLFGILDRLP</sequence>
<dbReference type="SUPFAM" id="SSF52317">
    <property type="entry name" value="Class I glutamine amidotransferase-like"/>
    <property type="match status" value="1"/>
</dbReference>
<dbReference type="FunFam" id="3.40.50.880:FF:000033">
    <property type="entry name" value="Glutamine amidotransferase class-I"/>
    <property type="match status" value="1"/>
</dbReference>
<dbReference type="RefSeq" id="WP_007040697.1">
    <property type="nucleotide sequence ID" value="NZ_AFWT01000012.1"/>
</dbReference>
<comment type="caution">
    <text evidence="2">The sequence shown here is derived from an EMBL/GenBank/DDBJ whole genome shotgun (WGS) entry which is preliminary data.</text>
</comment>
<reference evidence="2 3" key="1">
    <citation type="submission" date="2011-06" db="EMBL/GenBank/DDBJ databases">
        <title>The draft genome of Thiorhodococcus drewsii AZ1.</title>
        <authorList>
            <consortium name="US DOE Joint Genome Institute (JGI-PGF)"/>
            <person name="Lucas S."/>
            <person name="Han J."/>
            <person name="Lapidus A."/>
            <person name="Cheng J.-F."/>
            <person name="Goodwin L."/>
            <person name="Pitluck S."/>
            <person name="Peters L."/>
            <person name="Land M.L."/>
            <person name="Hauser L."/>
            <person name="Vogl K."/>
            <person name="Liu Z."/>
            <person name="Imhoff J."/>
            <person name="Thiel V."/>
            <person name="Frigaard N.-U."/>
            <person name="Bryant D.A."/>
            <person name="Woyke T.J."/>
        </authorList>
    </citation>
    <scope>NUCLEOTIDE SEQUENCE [LARGE SCALE GENOMIC DNA]</scope>
    <source>
        <strain evidence="2 3">AZ1</strain>
    </source>
</reference>
<gene>
    <name evidence="2" type="ORF">ThidrDRAFT_1983</name>
</gene>
<dbReference type="AlphaFoldDB" id="G2E120"/>
<dbReference type="OrthoDB" id="9813383at2"/>
<dbReference type="PROSITE" id="PS51273">
    <property type="entry name" value="GATASE_TYPE_1"/>
    <property type="match status" value="1"/>
</dbReference>
<dbReference type="Gene3D" id="3.40.50.880">
    <property type="match status" value="1"/>
</dbReference>
<evidence type="ECO:0000313" key="2">
    <source>
        <dbReference type="EMBL" id="EGV31361.1"/>
    </source>
</evidence>
<dbReference type="EMBL" id="AFWT01000012">
    <property type="protein sequence ID" value="EGV31361.1"/>
    <property type="molecule type" value="Genomic_DNA"/>
</dbReference>
<accession>G2E120</accession>
<feature type="domain" description="Glutamine amidotransferase" evidence="1">
    <location>
        <begin position="24"/>
        <end position="181"/>
    </location>
</feature>
<dbReference type="InterPro" id="IPR029062">
    <property type="entry name" value="Class_I_gatase-like"/>
</dbReference>
<dbReference type="PANTHER" id="PTHR42695">
    <property type="entry name" value="GLUTAMINE AMIDOTRANSFERASE YLR126C-RELATED"/>
    <property type="match status" value="1"/>
</dbReference>
<dbReference type="Proteomes" id="UP000004200">
    <property type="component" value="Unassembled WGS sequence"/>
</dbReference>
<dbReference type="CDD" id="cd01741">
    <property type="entry name" value="GATase1_1"/>
    <property type="match status" value="1"/>
</dbReference>
<dbReference type="PATRIC" id="fig|765913.3.peg.2017"/>
<organism evidence="2 3">
    <name type="scientific">Thiorhodococcus drewsii AZ1</name>
    <dbReference type="NCBI Taxonomy" id="765913"/>
    <lineage>
        <taxon>Bacteria</taxon>
        <taxon>Pseudomonadati</taxon>
        <taxon>Pseudomonadota</taxon>
        <taxon>Gammaproteobacteria</taxon>
        <taxon>Chromatiales</taxon>
        <taxon>Chromatiaceae</taxon>
        <taxon>Thiorhodococcus</taxon>
    </lineage>
</organism>
<dbReference type="GO" id="GO:0005829">
    <property type="term" value="C:cytosol"/>
    <property type="evidence" value="ECO:0007669"/>
    <property type="project" value="TreeGrafter"/>
</dbReference>